<dbReference type="OrthoDB" id="783284at2759"/>
<organism evidence="4">
    <name type="scientific">Lotus japonicus</name>
    <name type="common">Lotus corniculatus var. japonicus</name>
    <dbReference type="NCBI Taxonomy" id="34305"/>
    <lineage>
        <taxon>Eukaryota</taxon>
        <taxon>Viridiplantae</taxon>
        <taxon>Streptophyta</taxon>
        <taxon>Embryophyta</taxon>
        <taxon>Tracheophyta</taxon>
        <taxon>Spermatophyta</taxon>
        <taxon>Magnoliopsida</taxon>
        <taxon>eudicotyledons</taxon>
        <taxon>Gunneridae</taxon>
        <taxon>Pentapetalae</taxon>
        <taxon>rosids</taxon>
        <taxon>fabids</taxon>
        <taxon>Fabales</taxon>
        <taxon>Fabaceae</taxon>
        <taxon>Papilionoideae</taxon>
        <taxon>50 kb inversion clade</taxon>
        <taxon>NPAAA clade</taxon>
        <taxon>Hologalegina</taxon>
        <taxon>robinioid clade</taxon>
        <taxon>Loteae</taxon>
        <taxon>Lotus</taxon>
    </lineage>
</organism>
<dbReference type="KEGG" id="lja:130749638"/>
<evidence type="ECO:0000256" key="2">
    <source>
        <dbReference type="SAM" id="Phobius"/>
    </source>
</evidence>
<dbReference type="RefSeq" id="XP_057458995.1">
    <property type="nucleotide sequence ID" value="XM_057603012.1"/>
</dbReference>
<dbReference type="AlphaFoldDB" id="I3T621"/>
<protein>
    <submittedName>
        <fullName evidence="4">Uncharacterized protein</fullName>
    </submittedName>
</protein>
<keyword evidence="2" id="KW-1133">Transmembrane helix</keyword>
<keyword evidence="2" id="KW-0472">Membrane</keyword>
<keyword evidence="2" id="KW-0812">Transmembrane</keyword>
<feature type="compositionally biased region" description="Polar residues" evidence="1">
    <location>
        <begin position="64"/>
        <end position="73"/>
    </location>
</feature>
<accession>I3T621</accession>
<feature type="transmembrane region" description="Helical" evidence="2">
    <location>
        <begin position="95"/>
        <end position="124"/>
    </location>
</feature>
<feature type="chain" id="PRO_5003679994" evidence="3">
    <location>
        <begin position="18"/>
        <end position="130"/>
    </location>
</feature>
<evidence type="ECO:0000256" key="1">
    <source>
        <dbReference type="SAM" id="MobiDB-lite"/>
    </source>
</evidence>
<reference evidence="4" key="1">
    <citation type="submission" date="2012-05" db="EMBL/GenBank/DDBJ databases">
        <authorList>
            <person name="Krishnakumar V."/>
            <person name="Cheung F."/>
            <person name="Xiao Y."/>
            <person name="Chan A."/>
            <person name="Moskal W.A."/>
            <person name="Town C.D."/>
        </authorList>
    </citation>
    <scope>NUCLEOTIDE SEQUENCE</scope>
</reference>
<keyword evidence="3" id="KW-0732">Signal</keyword>
<evidence type="ECO:0000313" key="4">
    <source>
        <dbReference type="EMBL" id="AFK47963.1"/>
    </source>
</evidence>
<evidence type="ECO:0000256" key="3">
    <source>
        <dbReference type="SAM" id="SignalP"/>
    </source>
</evidence>
<name>I3T621_LOTJA</name>
<sequence>MASLSLSLSLSLLPARSQSPPLILGFSSTPQIHSTPILKLSPSSSTLRCKVSRRLQINQKLWSVPATNPNSVGGKSPNEGSDVKETSNAGQGPPFLTILAGLAVFLLITWFIGSIVVWLLSLIVNLPPPK</sequence>
<dbReference type="EMBL" id="BT148169">
    <property type="protein sequence ID" value="AFK47963.1"/>
    <property type="molecule type" value="mRNA"/>
</dbReference>
<proteinExistence type="evidence at transcript level"/>
<feature type="signal peptide" evidence="3">
    <location>
        <begin position="1"/>
        <end position="17"/>
    </location>
</feature>
<feature type="region of interest" description="Disordered" evidence="1">
    <location>
        <begin position="64"/>
        <end position="91"/>
    </location>
</feature>
<dbReference type="GeneID" id="130749638"/>